<dbReference type="EMBL" id="JBFOLJ010000002">
    <property type="protein sequence ID" value="KAL2551972.1"/>
    <property type="molecule type" value="Genomic_DNA"/>
</dbReference>
<evidence type="ECO:0000313" key="2">
    <source>
        <dbReference type="EMBL" id="KAL2551972.1"/>
    </source>
</evidence>
<organism evidence="3 4">
    <name type="scientific">Forsythia ovata</name>
    <dbReference type="NCBI Taxonomy" id="205694"/>
    <lineage>
        <taxon>Eukaryota</taxon>
        <taxon>Viridiplantae</taxon>
        <taxon>Streptophyta</taxon>
        <taxon>Embryophyta</taxon>
        <taxon>Tracheophyta</taxon>
        <taxon>Spermatophyta</taxon>
        <taxon>Magnoliopsida</taxon>
        <taxon>eudicotyledons</taxon>
        <taxon>Gunneridae</taxon>
        <taxon>Pentapetalae</taxon>
        <taxon>asterids</taxon>
        <taxon>lamiids</taxon>
        <taxon>Lamiales</taxon>
        <taxon>Oleaceae</taxon>
        <taxon>Forsythieae</taxon>
        <taxon>Forsythia</taxon>
    </lineage>
</organism>
<reference evidence="4" key="1">
    <citation type="submission" date="2024-07" db="EMBL/GenBank/DDBJ databases">
        <title>Two chromosome-level genome assemblies of Korean endemic species Abeliophyllum distichum and Forsythia ovata (Oleaceae).</title>
        <authorList>
            <person name="Jang H."/>
        </authorList>
    </citation>
    <scope>NUCLEOTIDE SEQUENCE [LARGE SCALE GENOMIC DNA]</scope>
</reference>
<evidence type="ECO:0000313" key="3">
    <source>
        <dbReference type="EMBL" id="KAL2552027.1"/>
    </source>
</evidence>
<dbReference type="EMBL" id="JBFOLJ010000002">
    <property type="protein sequence ID" value="KAL2552027.1"/>
    <property type="molecule type" value="Genomic_DNA"/>
</dbReference>
<dbReference type="Proteomes" id="UP001604277">
    <property type="component" value="Unassembled WGS sequence"/>
</dbReference>
<keyword evidence="4" id="KW-1185">Reference proteome</keyword>
<dbReference type="AlphaFoldDB" id="A0ABD1WQP9"/>
<proteinExistence type="predicted"/>
<gene>
    <name evidence="2" type="ORF">Fot_05591</name>
    <name evidence="3" type="ORF">Fot_05646</name>
</gene>
<sequence length="113" mass="12851">MEQVEEWVEHVRVLSRGHEDPGSNPRYWACSKYPTEMSMSDFTKVKSKYRIPDEIRLIFPSKADKPCDLLKIGLADLAAKKILLVMRGKEADKNQKKELAGLSIKSSEKTSTP</sequence>
<feature type="region of interest" description="Disordered" evidence="1">
    <location>
        <begin position="94"/>
        <end position="113"/>
    </location>
</feature>
<accession>A0ABD1WQP9</accession>
<comment type="caution">
    <text evidence="3">The sequence shown here is derived from an EMBL/GenBank/DDBJ whole genome shotgun (WGS) entry which is preliminary data.</text>
</comment>
<evidence type="ECO:0000256" key="1">
    <source>
        <dbReference type="SAM" id="MobiDB-lite"/>
    </source>
</evidence>
<evidence type="ECO:0000313" key="4">
    <source>
        <dbReference type="Proteomes" id="UP001604277"/>
    </source>
</evidence>
<protein>
    <submittedName>
        <fullName evidence="3">Uncharacterized protein</fullName>
    </submittedName>
</protein>
<reference evidence="3" key="2">
    <citation type="submission" date="2024-07" db="EMBL/GenBank/DDBJ databases">
        <title>Two chromosome-level genome assemblies of Korean endemic species Abeliophyllum distichum and Forsythia ovata (Oleaceae).</title>
        <authorList>
            <person name="Mun J.H."/>
        </authorList>
    </citation>
    <scope>NUCLEOTIDE SEQUENCE</scope>
    <source>
        <strain evidence="3">KNKB202402200001</strain>
        <tissue evidence="3">Leaf</tissue>
    </source>
</reference>
<name>A0ABD1WQP9_9LAMI</name>